<dbReference type="SUPFAM" id="SSF53756">
    <property type="entry name" value="UDP-Glycosyltransferase/glycogen phosphorylase"/>
    <property type="match status" value="1"/>
</dbReference>
<keyword evidence="7" id="KW-0328">Glycosyltransferase</keyword>
<evidence type="ECO:0000256" key="7">
    <source>
        <dbReference type="ARBA" id="ARBA00022676"/>
    </source>
</evidence>
<dbReference type="STRING" id="1759059.ATE48_00705"/>
<dbReference type="GO" id="GO:0016020">
    <property type="term" value="C:membrane"/>
    <property type="evidence" value="ECO:0007669"/>
    <property type="project" value="GOC"/>
</dbReference>
<protein>
    <recommendedName>
        <fullName evidence="4 11">Lipid-A-disaccharide synthase</fullName>
        <ecNumber evidence="3 11">2.4.1.182</ecNumber>
    </recommendedName>
</protein>
<accession>A0A1B1ADB4</accession>
<evidence type="ECO:0000313" key="12">
    <source>
        <dbReference type="EMBL" id="ANP44546.1"/>
    </source>
</evidence>
<dbReference type="InParanoid" id="A0A1B1ADB4"/>
<comment type="similarity">
    <text evidence="2">Belongs to the LpxB family.</text>
</comment>
<dbReference type="OrthoDB" id="9801642at2"/>
<dbReference type="PANTHER" id="PTHR30372:SF4">
    <property type="entry name" value="LIPID-A-DISACCHARIDE SYNTHASE, MITOCHONDRIAL-RELATED"/>
    <property type="match status" value="1"/>
</dbReference>
<organism evidence="12 13">
    <name type="scientific">Candidatus Viadribacter manganicus</name>
    <dbReference type="NCBI Taxonomy" id="1759059"/>
    <lineage>
        <taxon>Bacteria</taxon>
        <taxon>Pseudomonadati</taxon>
        <taxon>Pseudomonadota</taxon>
        <taxon>Alphaproteobacteria</taxon>
        <taxon>Hyphomonadales</taxon>
        <taxon>Hyphomonadaceae</taxon>
        <taxon>Candidatus Viadribacter</taxon>
    </lineage>
</organism>
<dbReference type="FunCoup" id="A0A1B1ADB4">
    <property type="interactions" value="281"/>
</dbReference>
<keyword evidence="13" id="KW-1185">Reference proteome</keyword>
<dbReference type="GO" id="GO:0005543">
    <property type="term" value="F:phospholipid binding"/>
    <property type="evidence" value="ECO:0007669"/>
    <property type="project" value="TreeGrafter"/>
</dbReference>
<gene>
    <name evidence="12" type="ORF">ATE48_00705</name>
</gene>
<dbReference type="PANTHER" id="PTHR30372">
    <property type="entry name" value="LIPID-A-DISACCHARIDE SYNTHASE"/>
    <property type="match status" value="1"/>
</dbReference>
<evidence type="ECO:0000256" key="8">
    <source>
        <dbReference type="ARBA" id="ARBA00022679"/>
    </source>
</evidence>
<dbReference type="Pfam" id="PF02684">
    <property type="entry name" value="LpxB"/>
    <property type="match status" value="1"/>
</dbReference>
<comment type="function">
    <text evidence="1">Condensation of UDP-2,3-diacylglucosamine and 2,3-diacylglucosamine-1-phosphate to form lipid A disaccharide, a precursor of lipid A, a phosphorylated glycolipid that anchors the lipopolysaccharide to the outer membrane of the cell.</text>
</comment>
<dbReference type="NCBIfam" id="TIGR00215">
    <property type="entry name" value="lpxB"/>
    <property type="match status" value="1"/>
</dbReference>
<keyword evidence="6" id="KW-0441">Lipid A biosynthesis</keyword>
<name>A0A1B1ADB4_9PROT</name>
<dbReference type="EC" id="2.4.1.182" evidence="3 11"/>
<evidence type="ECO:0000313" key="13">
    <source>
        <dbReference type="Proteomes" id="UP000092498"/>
    </source>
</evidence>
<reference evidence="12 13" key="1">
    <citation type="submission" date="2015-11" db="EMBL/GenBank/DDBJ databases">
        <title>Whole-Genome Sequence of Candidatus Oderbacter manganicum from the National Park Lower Oder Valley, Germany.</title>
        <authorList>
            <person name="Braun B."/>
            <person name="Liere K."/>
            <person name="Szewzyk U."/>
        </authorList>
    </citation>
    <scope>NUCLEOTIDE SEQUENCE [LARGE SCALE GENOMIC DNA]</scope>
    <source>
        <strain evidence="12 13">OTSz_A_272</strain>
    </source>
</reference>
<dbReference type="AlphaFoldDB" id="A0A1B1ADB4"/>
<dbReference type="InterPro" id="IPR003835">
    <property type="entry name" value="Glyco_trans_19"/>
</dbReference>
<dbReference type="GO" id="GO:0008915">
    <property type="term" value="F:lipid-A-disaccharide synthase activity"/>
    <property type="evidence" value="ECO:0007669"/>
    <property type="project" value="UniProtKB-UniRule"/>
</dbReference>
<dbReference type="Proteomes" id="UP000092498">
    <property type="component" value="Chromosome"/>
</dbReference>
<evidence type="ECO:0000256" key="2">
    <source>
        <dbReference type="ARBA" id="ARBA00007868"/>
    </source>
</evidence>
<comment type="catalytic activity">
    <reaction evidence="10">
        <text>a lipid X + a UDP-2-N,3-O-bis[(3R)-3-hydroxyacyl]-alpha-D-glucosamine = a lipid A disaccharide + UDP + H(+)</text>
        <dbReference type="Rhea" id="RHEA:67828"/>
        <dbReference type="ChEBI" id="CHEBI:15378"/>
        <dbReference type="ChEBI" id="CHEBI:58223"/>
        <dbReference type="ChEBI" id="CHEBI:137748"/>
        <dbReference type="ChEBI" id="CHEBI:176338"/>
        <dbReference type="ChEBI" id="CHEBI:176343"/>
        <dbReference type="EC" id="2.4.1.182"/>
    </reaction>
</comment>
<evidence type="ECO:0000256" key="6">
    <source>
        <dbReference type="ARBA" id="ARBA00022556"/>
    </source>
</evidence>
<dbReference type="EMBL" id="CP013244">
    <property type="protein sequence ID" value="ANP44546.1"/>
    <property type="molecule type" value="Genomic_DNA"/>
</dbReference>
<evidence type="ECO:0000256" key="11">
    <source>
        <dbReference type="NCBIfam" id="TIGR00215"/>
    </source>
</evidence>
<dbReference type="GO" id="GO:0009245">
    <property type="term" value="P:lipid A biosynthetic process"/>
    <property type="evidence" value="ECO:0007669"/>
    <property type="project" value="UniProtKB-UniRule"/>
</dbReference>
<keyword evidence="8" id="KW-0808">Transferase</keyword>
<keyword evidence="5" id="KW-0444">Lipid biosynthesis</keyword>
<evidence type="ECO:0000256" key="4">
    <source>
        <dbReference type="ARBA" id="ARBA00020902"/>
    </source>
</evidence>
<evidence type="ECO:0000256" key="3">
    <source>
        <dbReference type="ARBA" id="ARBA00012687"/>
    </source>
</evidence>
<proteinExistence type="inferred from homology"/>
<dbReference type="RefSeq" id="WP_066766802.1">
    <property type="nucleotide sequence ID" value="NZ_CP013244.1"/>
</dbReference>
<evidence type="ECO:0000256" key="1">
    <source>
        <dbReference type="ARBA" id="ARBA00002056"/>
    </source>
</evidence>
<evidence type="ECO:0000256" key="9">
    <source>
        <dbReference type="ARBA" id="ARBA00023098"/>
    </source>
</evidence>
<evidence type="ECO:0000256" key="5">
    <source>
        <dbReference type="ARBA" id="ARBA00022516"/>
    </source>
</evidence>
<dbReference type="KEGG" id="cbot:ATE48_00705"/>
<keyword evidence="9" id="KW-0443">Lipid metabolism</keyword>
<sequence length="378" mass="40000">MTKRIFLVAAESSGDALGADLARVLKERNSALDIQGVGGPLMTEQGVPSQADIKGLAVLGFIDGLLAYSRVKAAVAATVSAILKAKPDVVVLIDSWGFTLRVALGVRAAAPEIKLVKYIGPQVWATRPGRAKTLAAAVDHLICIHDFEVPFYEPYGLQCTVCGHPALGRYSPGDGAALRARQGFTPKEKIILVLPGSRSGEIRRIGPTLWAAAELLDRDRDVRIITVAANSVREQVTAQVPAAIRILDEKEKEDAFAAATVALAASGTVTTEVALQGTPVIVGYKLGWITWAIARAFLFKSKYASLMNVAADAEVAPEFIQTRCTPENIAAAAAPILDSADAREEQIRAQDEALAKMGRGGRPAADIAADAVFNVLEA</sequence>
<evidence type="ECO:0000256" key="10">
    <source>
        <dbReference type="ARBA" id="ARBA00048975"/>
    </source>
</evidence>
<dbReference type="Gene3D" id="3.40.50.2000">
    <property type="entry name" value="Glycogen Phosphorylase B"/>
    <property type="match status" value="1"/>
</dbReference>